<name>C7ZN68_FUSV7</name>
<dbReference type="KEGG" id="nhe:NECHADRAFT_88826"/>
<sequence>MRNSGRLPCRGRPNCACGQCRHPFFLVQDVRCHARPLSILNPGTHQAGARSPRERTGTLEDLGGTNYLGGGYMRMNGLDTVMEESTGLGAAPESMVGVQDTTNNRENVLSTSERILSCPTEFGHRGPRNVGFVEQHVDSKSWTRKMRASWLAQIKTIVDQPNASSSHLLTSISNKQMTSLRSFGHTRCNLPRALRPKYQNVRKDDSTAMSTMRLQVNVVGKETERESSPELGAMATRLHDTPPSSAETLTFGAENEGGKG</sequence>
<dbReference type="GeneID" id="9678068"/>
<keyword evidence="3" id="KW-1185">Reference proteome</keyword>
<protein>
    <submittedName>
        <fullName evidence="2">Uncharacterized protein</fullName>
    </submittedName>
</protein>
<dbReference type="Proteomes" id="UP000005206">
    <property type="component" value="Chromosome 17"/>
</dbReference>
<dbReference type="VEuPathDB" id="FungiDB:NECHADRAFT_88826"/>
<reference evidence="2 3" key="1">
    <citation type="journal article" date="2009" name="PLoS Genet.">
        <title>The genome of Nectria haematococca: contribution of supernumerary chromosomes to gene expansion.</title>
        <authorList>
            <person name="Coleman J.J."/>
            <person name="Rounsley S.D."/>
            <person name="Rodriguez-Carres M."/>
            <person name="Kuo A."/>
            <person name="Wasmann C.C."/>
            <person name="Grimwood J."/>
            <person name="Schmutz J."/>
            <person name="Taga M."/>
            <person name="White G.J."/>
            <person name="Zhou S."/>
            <person name="Schwartz D.C."/>
            <person name="Freitag M."/>
            <person name="Ma L.J."/>
            <person name="Danchin E.G."/>
            <person name="Henrissat B."/>
            <person name="Coutinho P.M."/>
            <person name="Nelson D.R."/>
            <person name="Straney D."/>
            <person name="Napoli C.A."/>
            <person name="Barker B.M."/>
            <person name="Gribskov M."/>
            <person name="Rep M."/>
            <person name="Kroken S."/>
            <person name="Molnar I."/>
            <person name="Rensing C."/>
            <person name="Kennell J.C."/>
            <person name="Zamora J."/>
            <person name="Farman M.L."/>
            <person name="Selker E.U."/>
            <person name="Salamov A."/>
            <person name="Shapiro H."/>
            <person name="Pangilinan J."/>
            <person name="Lindquist E."/>
            <person name="Lamers C."/>
            <person name="Grigoriev I.V."/>
            <person name="Geiser D.M."/>
            <person name="Covert S.F."/>
            <person name="Temporini E."/>
            <person name="Vanetten H.D."/>
        </authorList>
    </citation>
    <scope>NUCLEOTIDE SEQUENCE [LARGE SCALE GENOMIC DNA]</scope>
    <source>
        <strain evidence="3">ATCC MYA-4622 / CBS 123669 / FGSC 9596 / NRRL 45880 / 77-13-4</strain>
    </source>
</reference>
<accession>C7ZN68</accession>
<dbReference type="RefSeq" id="XP_003040246.1">
    <property type="nucleotide sequence ID" value="XM_003040200.1"/>
</dbReference>
<dbReference type="InParanoid" id="C7ZN68"/>
<dbReference type="AlphaFoldDB" id="C7ZN68"/>
<evidence type="ECO:0000256" key="1">
    <source>
        <dbReference type="SAM" id="MobiDB-lite"/>
    </source>
</evidence>
<evidence type="ECO:0000313" key="3">
    <source>
        <dbReference type="Proteomes" id="UP000005206"/>
    </source>
</evidence>
<gene>
    <name evidence="2" type="ORF">NECHADRAFT_88826</name>
</gene>
<organism evidence="2 3">
    <name type="scientific">Fusarium vanettenii (strain ATCC MYA-4622 / CBS 123669 / FGSC 9596 / NRRL 45880 / 77-13-4)</name>
    <name type="common">Fusarium solani subsp. pisi</name>
    <dbReference type="NCBI Taxonomy" id="660122"/>
    <lineage>
        <taxon>Eukaryota</taxon>
        <taxon>Fungi</taxon>
        <taxon>Dikarya</taxon>
        <taxon>Ascomycota</taxon>
        <taxon>Pezizomycotina</taxon>
        <taxon>Sordariomycetes</taxon>
        <taxon>Hypocreomycetidae</taxon>
        <taxon>Hypocreales</taxon>
        <taxon>Nectriaceae</taxon>
        <taxon>Fusarium</taxon>
        <taxon>Fusarium solani species complex</taxon>
        <taxon>Fusarium vanettenii</taxon>
    </lineage>
</organism>
<feature type="region of interest" description="Disordered" evidence="1">
    <location>
        <begin position="235"/>
        <end position="260"/>
    </location>
</feature>
<evidence type="ECO:0000313" key="2">
    <source>
        <dbReference type="EMBL" id="EEU34533.1"/>
    </source>
</evidence>
<proteinExistence type="predicted"/>
<dbReference type="HOGENOM" id="CLU_1069951_0_0_1"/>
<dbReference type="EMBL" id="GG698963">
    <property type="protein sequence ID" value="EEU34533.1"/>
    <property type="molecule type" value="Genomic_DNA"/>
</dbReference>